<protein>
    <submittedName>
        <fullName evidence="1">Uncharacterized protein</fullName>
    </submittedName>
</protein>
<evidence type="ECO:0000313" key="2">
    <source>
        <dbReference type="Proteomes" id="UP000515512"/>
    </source>
</evidence>
<proteinExistence type="predicted"/>
<dbReference type="Proteomes" id="UP000515512">
    <property type="component" value="Chromosome"/>
</dbReference>
<keyword evidence="2" id="KW-1185">Reference proteome</keyword>
<dbReference type="KEGG" id="nhu:H0264_18695"/>
<accession>A0A7D7A1Z9</accession>
<dbReference type="AlphaFoldDB" id="A0A7D7A1Z9"/>
<name>A0A7D7A1Z9_9NOCA</name>
<reference evidence="1 2" key="1">
    <citation type="submission" date="2020-07" db="EMBL/GenBank/DDBJ databases">
        <authorList>
            <person name="Zhuang K."/>
            <person name="Ran Y."/>
        </authorList>
    </citation>
    <scope>NUCLEOTIDE SEQUENCE [LARGE SCALE GENOMIC DNA]</scope>
    <source>
        <strain evidence="1 2">WCH-YHL-001</strain>
    </source>
</reference>
<organism evidence="1 2">
    <name type="scientific">Nocardia huaxiensis</name>
    <dbReference type="NCBI Taxonomy" id="2755382"/>
    <lineage>
        <taxon>Bacteria</taxon>
        <taxon>Bacillati</taxon>
        <taxon>Actinomycetota</taxon>
        <taxon>Actinomycetes</taxon>
        <taxon>Mycobacteriales</taxon>
        <taxon>Nocardiaceae</taxon>
        <taxon>Nocardia</taxon>
    </lineage>
</organism>
<gene>
    <name evidence="1" type="ORF">H0264_18695</name>
</gene>
<evidence type="ECO:0000313" key="1">
    <source>
        <dbReference type="EMBL" id="QLY33989.1"/>
    </source>
</evidence>
<dbReference type="RefSeq" id="WP_181585153.1">
    <property type="nucleotide sequence ID" value="NZ_CP059399.1"/>
</dbReference>
<dbReference type="EMBL" id="CP059399">
    <property type="protein sequence ID" value="QLY33989.1"/>
    <property type="molecule type" value="Genomic_DNA"/>
</dbReference>
<sequence length="131" mass="15185">MNARFHDPAGERYGIPTYPWRAAPQHLRTKRQLAQENLRPVDEYEAQVLRNSRYGLLRAYLYDSEAAVPKREPTPAQLESLRIARWVRSVDACERRGVDASDMRELIVQARADLAARRATQAPDRRAERSR</sequence>